<evidence type="ECO:0000256" key="2">
    <source>
        <dbReference type="SAM" id="Phobius"/>
    </source>
</evidence>
<sequence length="111" mass="11556">MPHNSIPGHGEFHETPAAGTPTAIAAQHAGTTADAFAAEHGQPAISDPNAAARGPLGDDRSDAGSADRRGGRRRACRSPWYDDDRFGLAVSGIVIIGGLVAAWYVHRADED</sequence>
<dbReference type="EMBL" id="ANHZ02000009">
    <property type="protein sequence ID" value="EME36720.1"/>
    <property type="molecule type" value="Genomic_DNA"/>
</dbReference>
<keyword evidence="2" id="KW-0472">Membrane</keyword>
<feature type="compositionally biased region" description="Low complexity" evidence="1">
    <location>
        <begin position="15"/>
        <end position="29"/>
    </location>
</feature>
<dbReference type="Proteomes" id="UP000009877">
    <property type="component" value="Unassembled WGS sequence"/>
</dbReference>
<accession>M2YDU0</accession>
<feature type="transmembrane region" description="Helical" evidence="2">
    <location>
        <begin position="86"/>
        <end position="105"/>
    </location>
</feature>
<dbReference type="AlphaFoldDB" id="M2YDU0"/>
<keyword evidence="4" id="KW-1185">Reference proteome</keyword>
<feature type="region of interest" description="Disordered" evidence="1">
    <location>
        <begin position="1"/>
        <end position="76"/>
    </location>
</feature>
<reference evidence="3 4" key="1">
    <citation type="journal article" date="2014" name="Genome Announc.">
        <title>Draft Genome Sequence of Kocuria palustris PEL.</title>
        <authorList>
            <person name="Sharma G."/>
            <person name="Khatri I."/>
            <person name="Subramanian S."/>
        </authorList>
    </citation>
    <scope>NUCLEOTIDE SEQUENCE [LARGE SCALE GENOMIC DNA]</scope>
    <source>
        <strain evidence="3 4">PEL</strain>
    </source>
</reference>
<dbReference type="RefSeq" id="WP_006214590.1">
    <property type="nucleotide sequence ID" value="NZ_ANHZ02000009.1"/>
</dbReference>
<proteinExistence type="predicted"/>
<gene>
    <name evidence="3" type="ORF">C884_02530</name>
</gene>
<evidence type="ECO:0000256" key="1">
    <source>
        <dbReference type="SAM" id="MobiDB-lite"/>
    </source>
</evidence>
<protein>
    <submittedName>
        <fullName evidence="3">Uncharacterized protein</fullName>
    </submittedName>
</protein>
<evidence type="ECO:0000313" key="3">
    <source>
        <dbReference type="EMBL" id="EME36720.1"/>
    </source>
</evidence>
<name>M2YDU0_9MICC</name>
<keyword evidence="2" id="KW-0812">Transmembrane</keyword>
<keyword evidence="2" id="KW-1133">Transmembrane helix</keyword>
<feature type="compositionally biased region" description="Basic and acidic residues" evidence="1">
    <location>
        <begin position="56"/>
        <end position="69"/>
    </location>
</feature>
<comment type="caution">
    <text evidence="3">The sequence shown here is derived from an EMBL/GenBank/DDBJ whole genome shotgun (WGS) entry which is preliminary data.</text>
</comment>
<evidence type="ECO:0000313" key="4">
    <source>
        <dbReference type="Proteomes" id="UP000009877"/>
    </source>
</evidence>
<organism evidence="3 4">
    <name type="scientific">Kocuria palustris PEL</name>
    <dbReference type="NCBI Taxonomy" id="1236550"/>
    <lineage>
        <taxon>Bacteria</taxon>
        <taxon>Bacillati</taxon>
        <taxon>Actinomycetota</taxon>
        <taxon>Actinomycetes</taxon>
        <taxon>Micrococcales</taxon>
        <taxon>Micrococcaceae</taxon>
        <taxon>Kocuria</taxon>
    </lineage>
</organism>